<dbReference type="AlphaFoldDB" id="Q8DKK7"/>
<dbReference type="STRING" id="197221.gene:10747444"/>
<gene>
    <name evidence="1" type="ordered locus">tll0852</name>
</gene>
<proteinExistence type="predicted"/>
<dbReference type="KEGG" id="tel:tll0852"/>
<accession>Q8DKK7</accession>
<dbReference type="eggNOG" id="COG5512">
    <property type="taxonomic scope" value="Bacteria"/>
</dbReference>
<dbReference type="PANTHER" id="PTHR36456">
    <property type="entry name" value="UPF0232 PROTEIN SCO3875"/>
    <property type="match status" value="1"/>
</dbReference>
<organism evidence="1 2">
    <name type="scientific">Thermosynechococcus vestitus (strain NIES-2133 / IAM M-273 / BP-1)</name>
    <dbReference type="NCBI Taxonomy" id="197221"/>
    <lineage>
        <taxon>Bacteria</taxon>
        <taxon>Bacillati</taxon>
        <taxon>Cyanobacteriota</taxon>
        <taxon>Cyanophyceae</taxon>
        <taxon>Acaryochloridales</taxon>
        <taxon>Thermosynechococcaceae</taxon>
        <taxon>Thermosynechococcus</taxon>
    </lineage>
</organism>
<dbReference type="InterPro" id="IPR007922">
    <property type="entry name" value="DciA-like"/>
</dbReference>
<dbReference type="EMBL" id="BA000039">
    <property type="protein sequence ID" value="BAC08404.1"/>
    <property type="molecule type" value="Genomic_DNA"/>
</dbReference>
<dbReference type="EnsemblBacteria" id="BAC08404">
    <property type="protein sequence ID" value="BAC08404"/>
    <property type="gene ID" value="BAC08404"/>
</dbReference>
<name>Q8DKK7_THEVB</name>
<keyword evidence="2" id="KW-1185">Reference proteome</keyword>
<dbReference type="Proteomes" id="UP000000440">
    <property type="component" value="Chromosome"/>
</dbReference>
<evidence type="ECO:0000313" key="1">
    <source>
        <dbReference type="EMBL" id="BAC08404.1"/>
    </source>
</evidence>
<dbReference type="Pfam" id="PF05258">
    <property type="entry name" value="DciA"/>
    <property type="match status" value="1"/>
</dbReference>
<reference evidence="1 2" key="1">
    <citation type="journal article" date="2002" name="DNA Res.">
        <title>Complete genome structure of the thermophilic cyanobacterium Thermosynechococcus elongatus BP-1.</title>
        <authorList>
            <person name="Nakamura Y."/>
            <person name="Kaneko T."/>
            <person name="Sato S."/>
            <person name="Ikeuchi M."/>
            <person name="Katoh H."/>
            <person name="Sasamoto S."/>
            <person name="Watanabe A."/>
            <person name="Iriguchi M."/>
            <person name="Kawashima K."/>
            <person name="Kimura T."/>
            <person name="Kishida Y."/>
            <person name="Kiyokawa C."/>
            <person name="Kohara M."/>
            <person name="Matsumoto M."/>
            <person name="Matsuno A."/>
            <person name="Nakazaki N."/>
            <person name="Shimpo S."/>
            <person name="Sugimoto M."/>
            <person name="Takeuchi C."/>
            <person name="Yamada M."/>
            <person name="Tabata S."/>
        </authorList>
    </citation>
    <scope>NUCLEOTIDE SEQUENCE [LARGE SCALE GENOMIC DNA]</scope>
    <source>
        <strain evidence="2">IAM M-273 / NIES-2133 / BP-1</strain>
    </source>
</reference>
<evidence type="ECO:0000313" key="2">
    <source>
        <dbReference type="Proteomes" id="UP000000440"/>
    </source>
</evidence>
<dbReference type="PANTHER" id="PTHR36456:SF1">
    <property type="entry name" value="UPF0232 PROTEIN SCO3875"/>
    <property type="match status" value="1"/>
</dbReference>
<dbReference type="RefSeq" id="WP_011056696.1">
    <property type="nucleotide sequence ID" value="NC_004113.1"/>
</dbReference>
<protein>
    <submittedName>
        <fullName evidence="1">Tll0852 protein</fullName>
    </submittedName>
</protein>
<sequence>MAYTPLATVLQQWQQAPEWQQPRDFLRLLKHWPELVGTIVAEHTVPLELTAQGVLLVAVASSTWAHHLMFSRSPLIAKIQQTLGITLRDIRFSNRDWRPQSPAIAHHEALPKVGHLPNVAPAATPQEAFQRWQAQVRQRLRDYPLCPRCQCPTPLKELQRWGVCGLCYARSA</sequence>